<dbReference type="GO" id="GO:0016705">
    <property type="term" value="F:oxidoreductase activity, acting on paired donors, with incorporation or reduction of molecular oxygen"/>
    <property type="evidence" value="ECO:0007669"/>
    <property type="project" value="InterPro"/>
</dbReference>
<accession>A0A5N5I298</accession>
<dbReference type="InterPro" id="IPR001128">
    <property type="entry name" value="Cyt_P450"/>
</dbReference>
<dbReference type="PRINTS" id="PR00463">
    <property type="entry name" value="EP450I"/>
</dbReference>
<evidence type="ECO:0000256" key="3">
    <source>
        <dbReference type="ARBA" id="ARBA00023002"/>
    </source>
</evidence>
<keyword evidence="5 6" id="KW-0349">Heme</keyword>
<dbReference type="PANTHER" id="PTHR47950:SF48">
    <property type="entry name" value="CYTOCHROME P450 FAMILY PROTEIN, EXPRESSED"/>
    <property type="match status" value="1"/>
</dbReference>
<dbReference type="CDD" id="cd11073">
    <property type="entry name" value="CYP76-like"/>
    <property type="match status" value="1"/>
</dbReference>
<comment type="caution">
    <text evidence="7">The sequence shown here is derived from an EMBL/GenBank/DDBJ whole genome shotgun (WGS) entry which is preliminary data.</text>
</comment>
<evidence type="ECO:0000256" key="5">
    <source>
        <dbReference type="PIRSR" id="PIRSR602401-1"/>
    </source>
</evidence>
<evidence type="ECO:0000256" key="4">
    <source>
        <dbReference type="ARBA" id="ARBA00023004"/>
    </source>
</evidence>
<dbReference type="InterPro" id="IPR002401">
    <property type="entry name" value="Cyt_P450_E_grp-I"/>
</dbReference>
<dbReference type="InterPro" id="IPR036396">
    <property type="entry name" value="Cyt_P450_sf"/>
</dbReference>
<dbReference type="PANTHER" id="PTHR47950">
    <property type="entry name" value="CYTOCHROME P450, FAMILY 76, SUBFAMILY C, POLYPEPTIDE 5-RELATED"/>
    <property type="match status" value="1"/>
</dbReference>
<dbReference type="EMBL" id="SMOL01000120">
    <property type="protein sequence ID" value="KAB2632611.1"/>
    <property type="molecule type" value="Genomic_DNA"/>
</dbReference>
<dbReference type="GO" id="GO:0004497">
    <property type="term" value="F:monooxygenase activity"/>
    <property type="evidence" value="ECO:0007669"/>
    <property type="project" value="UniProtKB-KW"/>
</dbReference>
<keyword evidence="3 6" id="KW-0560">Oxidoreductase</keyword>
<gene>
    <name evidence="7" type="ORF">D8674_028858</name>
</gene>
<comment type="cofactor">
    <cofactor evidence="5">
        <name>heme</name>
        <dbReference type="ChEBI" id="CHEBI:30413"/>
    </cofactor>
</comment>
<evidence type="ECO:0000256" key="1">
    <source>
        <dbReference type="ARBA" id="ARBA00010617"/>
    </source>
</evidence>
<reference evidence="7 8" key="3">
    <citation type="submission" date="2019-11" db="EMBL/GenBank/DDBJ databases">
        <title>A de novo genome assembly of a pear dwarfing rootstock.</title>
        <authorList>
            <person name="Wang F."/>
            <person name="Wang J."/>
            <person name="Li S."/>
            <person name="Zhang Y."/>
            <person name="Fang M."/>
            <person name="Ma L."/>
            <person name="Zhao Y."/>
            <person name="Jiang S."/>
        </authorList>
    </citation>
    <scope>NUCLEOTIDE SEQUENCE [LARGE SCALE GENOMIC DNA]</scope>
    <source>
        <strain evidence="7">S2</strain>
        <tissue evidence="7">Leaf</tissue>
    </source>
</reference>
<protein>
    <submittedName>
        <fullName evidence="7">Geraniol 8-hydroxylase-like</fullName>
    </submittedName>
</protein>
<keyword evidence="4 5" id="KW-0408">Iron</keyword>
<dbReference type="AlphaFoldDB" id="A0A5N5I298"/>
<dbReference type="GO" id="GO:0020037">
    <property type="term" value="F:heme binding"/>
    <property type="evidence" value="ECO:0007669"/>
    <property type="project" value="InterPro"/>
</dbReference>
<evidence type="ECO:0000256" key="2">
    <source>
        <dbReference type="ARBA" id="ARBA00022723"/>
    </source>
</evidence>
<dbReference type="PROSITE" id="PS00086">
    <property type="entry name" value="CYTOCHROME_P450"/>
    <property type="match status" value="1"/>
</dbReference>
<name>A0A5N5I298_9ROSA</name>
<proteinExistence type="inferred from homology"/>
<feature type="binding site" description="axial binding residue" evidence="5">
    <location>
        <position position="457"/>
    </location>
    <ligand>
        <name>heme</name>
        <dbReference type="ChEBI" id="CHEBI:30413"/>
    </ligand>
    <ligandPart>
        <name>Fe</name>
        <dbReference type="ChEBI" id="CHEBI:18248"/>
    </ligandPart>
</feature>
<keyword evidence="2 5" id="KW-0479">Metal-binding</keyword>
<sequence>MVIPSFLSYPFFPRRYNFVLREREMDWLSFSLYLILTWALLEALLYSLGRGKKSSRSKQLPPGPKPFPVIGNLHQLGDKPHKSLAKLAQKHGPLMSLKLGQVTSIVISSAAMAKEVLQTHDHFFCNRTIPDSLRAHDHHTIGLPWLPVSTMWRNLRKICNTQLFANKMLDSNENLRRRKLVSGQALDIGKAAFTTVLNLLSNTIFSIDLADPNSEMARNFKEMVCNIMMEAGKPNLGDCFPVLRKFDPNGRRRRMTKYFSKILDLNDRLINQRMELRKLPGSAVKNDVLETLLNIAEESSEVINKNDINHLLLVLFVAGSDTTSSTFQWAMAELLHNPEVLSKAQLELEQVIGKGNPIEESDIARLPYLQSIVKETFRLHPAVPLLLPRKAGADVEIEGYTVTKGAQVLVNTWAIGRDTNLWDEPNSFKPERFWGSEVDVRGRNFELIPFGGGRRICPGLPLAMRMLHLMLGSLIHLFDWKLPDGVTPKNMNMDDKVGLTLEMSQPLRAIPIPL</sequence>
<keyword evidence="6" id="KW-0503">Monooxygenase</keyword>
<evidence type="ECO:0000313" key="8">
    <source>
        <dbReference type="Proteomes" id="UP000327157"/>
    </source>
</evidence>
<dbReference type="SUPFAM" id="SSF48264">
    <property type="entry name" value="Cytochrome P450"/>
    <property type="match status" value="1"/>
</dbReference>
<dbReference type="GO" id="GO:0005506">
    <property type="term" value="F:iron ion binding"/>
    <property type="evidence" value="ECO:0007669"/>
    <property type="project" value="InterPro"/>
</dbReference>
<dbReference type="Pfam" id="PF00067">
    <property type="entry name" value="p450"/>
    <property type="match status" value="1"/>
</dbReference>
<dbReference type="OrthoDB" id="2789670at2759"/>
<keyword evidence="8" id="KW-1185">Reference proteome</keyword>
<dbReference type="PRINTS" id="PR00385">
    <property type="entry name" value="P450"/>
</dbReference>
<dbReference type="FunFam" id="1.10.630.10:FF:000007">
    <property type="entry name" value="Cytochrome P450 76C4"/>
    <property type="match status" value="1"/>
</dbReference>
<dbReference type="Gene3D" id="1.10.630.10">
    <property type="entry name" value="Cytochrome P450"/>
    <property type="match status" value="1"/>
</dbReference>
<reference evidence="7 8" key="1">
    <citation type="submission" date="2019-09" db="EMBL/GenBank/DDBJ databases">
        <authorList>
            <person name="Ou C."/>
        </authorList>
    </citation>
    <scope>NUCLEOTIDE SEQUENCE [LARGE SCALE GENOMIC DNA]</scope>
    <source>
        <strain evidence="7">S2</strain>
        <tissue evidence="7">Leaf</tissue>
    </source>
</reference>
<organism evidence="7 8">
    <name type="scientific">Pyrus ussuriensis x Pyrus communis</name>
    <dbReference type="NCBI Taxonomy" id="2448454"/>
    <lineage>
        <taxon>Eukaryota</taxon>
        <taxon>Viridiplantae</taxon>
        <taxon>Streptophyta</taxon>
        <taxon>Embryophyta</taxon>
        <taxon>Tracheophyta</taxon>
        <taxon>Spermatophyta</taxon>
        <taxon>Magnoliopsida</taxon>
        <taxon>eudicotyledons</taxon>
        <taxon>Gunneridae</taxon>
        <taxon>Pentapetalae</taxon>
        <taxon>rosids</taxon>
        <taxon>fabids</taxon>
        <taxon>Rosales</taxon>
        <taxon>Rosaceae</taxon>
        <taxon>Amygdaloideae</taxon>
        <taxon>Maleae</taxon>
        <taxon>Pyrus</taxon>
    </lineage>
</organism>
<evidence type="ECO:0000313" key="7">
    <source>
        <dbReference type="EMBL" id="KAB2632611.1"/>
    </source>
</evidence>
<comment type="similarity">
    <text evidence="1 6">Belongs to the cytochrome P450 family.</text>
</comment>
<dbReference type="Proteomes" id="UP000327157">
    <property type="component" value="Chromosome 6"/>
</dbReference>
<dbReference type="InterPro" id="IPR017972">
    <property type="entry name" value="Cyt_P450_CS"/>
</dbReference>
<evidence type="ECO:0000256" key="6">
    <source>
        <dbReference type="RuleBase" id="RU000461"/>
    </source>
</evidence>
<reference evidence="8" key="2">
    <citation type="submission" date="2019-10" db="EMBL/GenBank/DDBJ databases">
        <title>A de novo genome assembly of a pear dwarfing rootstock.</title>
        <authorList>
            <person name="Wang F."/>
            <person name="Wang J."/>
            <person name="Li S."/>
            <person name="Zhang Y."/>
            <person name="Fang M."/>
            <person name="Ma L."/>
            <person name="Zhao Y."/>
            <person name="Jiang S."/>
        </authorList>
    </citation>
    <scope>NUCLEOTIDE SEQUENCE [LARGE SCALE GENOMIC DNA]</scope>
</reference>